<evidence type="ECO:0000259" key="14">
    <source>
        <dbReference type="PROSITE" id="PS50109"/>
    </source>
</evidence>
<dbReference type="InterPro" id="IPR003594">
    <property type="entry name" value="HATPase_dom"/>
</dbReference>
<evidence type="ECO:0000256" key="7">
    <source>
        <dbReference type="ARBA" id="ARBA00022741"/>
    </source>
</evidence>
<feature type="compositionally biased region" description="Polar residues" evidence="13">
    <location>
        <begin position="129"/>
        <end position="142"/>
    </location>
</feature>
<dbReference type="GO" id="GO:0005737">
    <property type="term" value="C:cytoplasm"/>
    <property type="evidence" value="ECO:0007669"/>
    <property type="project" value="InterPro"/>
</dbReference>
<gene>
    <name evidence="17" type="ORF">SAMN04488503_0318</name>
</gene>
<dbReference type="PANTHER" id="PTHR43395:SF10">
    <property type="entry name" value="CHEMOTAXIS PROTEIN CHEA"/>
    <property type="match status" value="1"/>
</dbReference>
<keyword evidence="18" id="KW-1185">Reference proteome</keyword>
<dbReference type="InterPro" id="IPR004105">
    <property type="entry name" value="CheA-like_dim"/>
</dbReference>
<evidence type="ECO:0000256" key="12">
    <source>
        <dbReference type="PROSITE-ProRule" id="PRU00110"/>
    </source>
</evidence>
<dbReference type="GO" id="GO:0005524">
    <property type="term" value="F:ATP binding"/>
    <property type="evidence" value="ECO:0007669"/>
    <property type="project" value="UniProtKB-KW"/>
</dbReference>
<dbReference type="InterPro" id="IPR036097">
    <property type="entry name" value="HisK_dim/P_sf"/>
</dbReference>
<dbReference type="FunFam" id="3.30.565.10:FF:000016">
    <property type="entry name" value="Chemotaxis protein CheA, putative"/>
    <property type="match status" value="1"/>
</dbReference>
<feature type="domain" description="HPt" evidence="16">
    <location>
        <begin position="1"/>
        <end position="103"/>
    </location>
</feature>
<dbReference type="SMART" id="SM01231">
    <property type="entry name" value="H-kinase_dim"/>
    <property type="match status" value="1"/>
</dbReference>
<dbReference type="PANTHER" id="PTHR43395">
    <property type="entry name" value="SENSOR HISTIDINE KINASE CHEA"/>
    <property type="match status" value="1"/>
</dbReference>
<evidence type="ECO:0000256" key="4">
    <source>
        <dbReference type="ARBA" id="ARBA00022500"/>
    </source>
</evidence>
<dbReference type="CDD" id="cd16916">
    <property type="entry name" value="HATPase_CheA-like"/>
    <property type="match status" value="1"/>
</dbReference>
<dbReference type="Gene3D" id="3.30.565.10">
    <property type="entry name" value="Histidine kinase-like ATPase, C-terminal domain"/>
    <property type="match status" value="1"/>
</dbReference>
<dbReference type="Gene3D" id="1.20.120.160">
    <property type="entry name" value="HPT domain"/>
    <property type="match status" value="1"/>
</dbReference>
<dbReference type="PROSITE" id="PS50851">
    <property type="entry name" value="CHEW"/>
    <property type="match status" value="1"/>
</dbReference>
<keyword evidence="10" id="KW-0902">Two-component regulatory system</keyword>
<dbReference type="Pfam" id="PF02518">
    <property type="entry name" value="HATPase_c"/>
    <property type="match status" value="1"/>
</dbReference>
<keyword evidence="6" id="KW-0808">Transferase</keyword>
<feature type="domain" description="Histidine kinase" evidence="14">
    <location>
        <begin position="395"/>
        <end position="598"/>
    </location>
</feature>
<dbReference type="InterPro" id="IPR002545">
    <property type="entry name" value="CheW-lke_dom"/>
</dbReference>
<feature type="modified residue" description="Phosphohistidine" evidence="12">
    <location>
        <position position="46"/>
    </location>
</feature>
<dbReference type="RefSeq" id="WP_179216829.1">
    <property type="nucleotide sequence ID" value="NZ_FZOC01000001.1"/>
</dbReference>
<dbReference type="InterPro" id="IPR036061">
    <property type="entry name" value="CheW-like_dom_sf"/>
</dbReference>
<dbReference type="InterPro" id="IPR004358">
    <property type="entry name" value="Sig_transdc_His_kin-like_C"/>
</dbReference>
<evidence type="ECO:0000256" key="6">
    <source>
        <dbReference type="ARBA" id="ARBA00022679"/>
    </source>
</evidence>
<evidence type="ECO:0000256" key="10">
    <source>
        <dbReference type="ARBA" id="ARBA00023012"/>
    </source>
</evidence>
<dbReference type="CDD" id="cd00088">
    <property type="entry name" value="HPT"/>
    <property type="match status" value="1"/>
</dbReference>
<evidence type="ECO:0000256" key="8">
    <source>
        <dbReference type="ARBA" id="ARBA00022777"/>
    </source>
</evidence>
<dbReference type="InterPro" id="IPR036641">
    <property type="entry name" value="HPT_dom_sf"/>
</dbReference>
<feature type="region of interest" description="Disordered" evidence="13">
    <location>
        <begin position="268"/>
        <end position="350"/>
    </location>
</feature>
<keyword evidence="8 17" id="KW-0418">Kinase</keyword>
<dbReference type="CDD" id="cd00731">
    <property type="entry name" value="CheA_reg"/>
    <property type="match status" value="1"/>
</dbReference>
<dbReference type="AlphaFoldDB" id="A0A238XQK4"/>
<dbReference type="SUPFAM" id="SSF47384">
    <property type="entry name" value="Homodimeric domain of signal transducing histidine kinase"/>
    <property type="match status" value="1"/>
</dbReference>
<dbReference type="SUPFAM" id="SSF47226">
    <property type="entry name" value="Histidine-containing phosphotransfer domain, HPT domain"/>
    <property type="match status" value="1"/>
</dbReference>
<sequence length="736" mass="79166">MSDDESRAIFREEALDLLAELESTLLELEANPLNMDLVNQVFRALHTIKGSGAMFGFDEIADFTHAIEGVFDKVRNEELHISRELVSTAFAARDHILGLLNGVDELGNGSPERGQAIHVELQGLLDPLSQQPASATDSTGTVDTAVPPSMIADPDLSTSGQDSGCCGQPDDVPVTYRIRIRPRDPKVGKELNLQPIFDDLHGLGECRLRMDDSALPDLSQLDPQNLYLSWEALLTTTAAQSQILDLFFFADIDLDVDLQPVTDSAAAEAFDSGPGMQTGSADAGESVQPQHPLLTAPSEGSGTGDSTATELGPSSPQAQPAPKPQTCAAPASTQAAFPPREAAPKSMPRDGVNSLRVAADKLDTLVDLVGELVIVQAQITQIVSERGDSQLTALAEQLERLSADLRDSTLGIRMLPIGSAFSKFRRLVRDLSAELGKEIELVTRGEETELDKTVLERLGDPLVHLLRNSIDHGIDMPEERKTAGKRPQGLILLEAEHSGSEVLIRITDDGKGMDPDAIRRKAVEKGLIGPDAELPDKEALKLIFLPGFSTAAKVTSISGRGVGMDVVHKAIDSLRGAIEIASEPGRGTTITIRLPLTLAIIEGLQVQVGDGFYVIPLSLVEECVELHQKDVDPSGRKRIINLRGELVPYISLRRWFEIEGQPPDIEQIVITGVEGRRVGIVVDHVIGEHQTVIKSLGRVYRDVEGISGATIKGDGSLALILDVPRLVRSVAAEAAD</sequence>
<dbReference type="GO" id="GO:0006935">
    <property type="term" value="P:chemotaxis"/>
    <property type="evidence" value="ECO:0007669"/>
    <property type="project" value="UniProtKB-KW"/>
</dbReference>
<evidence type="ECO:0000256" key="3">
    <source>
        <dbReference type="ARBA" id="ARBA00021495"/>
    </source>
</evidence>
<evidence type="ECO:0000256" key="2">
    <source>
        <dbReference type="ARBA" id="ARBA00012438"/>
    </source>
</evidence>
<accession>A0A238XQK4</accession>
<evidence type="ECO:0000256" key="13">
    <source>
        <dbReference type="SAM" id="MobiDB-lite"/>
    </source>
</evidence>
<evidence type="ECO:0000256" key="5">
    <source>
        <dbReference type="ARBA" id="ARBA00022553"/>
    </source>
</evidence>
<feature type="domain" description="CheW-like" evidence="15">
    <location>
        <begin position="600"/>
        <end position="732"/>
    </location>
</feature>
<dbReference type="Pfam" id="PF01627">
    <property type="entry name" value="Hpt"/>
    <property type="match status" value="1"/>
</dbReference>
<evidence type="ECO:0000259" key="15">
    <source>
        <dbReference type="PROSITE" id="PS50851"/>
    </source>
</evidence>
<feature type="compositionally biased region" description="Low complexity" evidence="13">
    <location>
        <begin position="316"/>
        <end position="331"/>
    </location>
</feature>
<feature type="compositionally biased region" description="Polar residues" evidence="13">
    <location>
        <begin position="298"/>
        <end position="315"/>
    </location>
</feature>
<protein>
    <recommendedName>
        <fullName evidence="3">Chemotaxis protein CheA</fullName>
        <ecNumber evidence="2">2.7.13.3</ecNumber>
    </recommendedName>
</protein>
<keyword evidence="9" id="KW-0067">ATP-binding</keyword>
<dbReference type="SMART" id="SM00260">
    <property type="entry name" value="CheW"/>
    <property type="match status" value="1"/>
</dbReference>
<dbReference type="InterPro" id="IPR005467">
    <property type="entry name" value="His_kinase_dom"/>
</dbReference>
<keyword evidence="5 12" id="KW-0597">Phosphoprotein</keyword>
<reference evidence="17 18" key="1">
    <citation type="submission" date="2017-06" db="EMBL/GenBank/DDBJ databases">
        <authorList>
            <person name="Kim H.J."/>
            <person name="Triplett B.A."/>
        </authorList>
    </citation>
    <scope>NUCLEOTIDE SEQUENCE [LARGE SCALE GENOMIC DNA]</scope>
    <source>
        <strain evidence="17 18">DSM 13116</strain>
    </source>
</reference>
<dbReference type="InterPro" id="IPR037006">
    <property type="entry name" value="CheA-like_homodim_sf"/>
</dbReference>
<dbReference type="PRINTS" id="PR00344">
    <property type="entry name" value="BCTRLSENSOR"/>
</dbReference>
<organism evidence="17 18">
    <name type="scientific">Humidesulfovibrio mexicanus</name>
    <dbReference type="NCBI Taxonomy" id="147047"/>
    <lineage>
        <taxon>Bacteria</taxon>
        <taxon>Pseudomonadati</taxon>
        <taxon>Thermodesulfobacteriota</taxon>
        <taxon>Desulfovibrionia</taxon>
        <taxon>Desulfovibrionales</taxon>
        <taxon>Desulfovibrionaceae</taxon>
        <taxon>Humidesulfovibrio</taxon>
    </lineage>
</organism>
<dbReference type="Proteomes" id="UP000198324">
    <property type="component" value="Unassembled WGS sequence"/>
</dbReference>
<comment type="catalytic activity">
    <reaction evidence="1">
        <text>ATP + protein L-histidine = ADP + protein N-phospho-L-histidine.</text>
        <dbReference type="EC" id="2.7.13.3"/>
    </reaction>
</comment>
<dbReference type="SMART" id="SM00073">
    <property type="entry name" value="HPT"/>
    <property type="match status" value="1"/>
</dbReference>
<dbReference type="InterPro" id="IPR036890">
    <property type="entry name" value="HATPase_C_sf"/>
</dbReference>
<name>A0A238XQK4_9BACT</name>
<evidence type="ECO:0000256" key="1">
    <source>
        <dbReference type="ARBA" id="ARBA00000085"/>
    </source>
</evidence>
<dbReference type="FunFam" id="2.30.30.40:FF:000048">
    <property type="entry name" value="Chemotaxis protein CheA, putative"/>
    <property type="match status" value="1"/>
</dbReference>
<dbReference type="PROSITE" id="PS50109">
    <property type="entry name" value="HIS_KIN"/>
    <property type="match status" value="1"/>
</dbReference>
<feature type="region of interest" description="Disordered" evidence="13">
    <location>
        <begin position="129"/>
        <end position="168"/>
    </location>
</feature>
<dbReference type="Pfam" id="PF01584">
    <property type="entry name" value="CheW"/>
    <property type="match status" value="1"/>
</dbReference>
<dbReference type="Pfam" id="PF02895">
    <property type="entry name" value="H-kinase_dim"/>
    <property type="match status" value="1"/>
</dbReference>
<evidence type="ECO:0000313" key="18">
    <source>
        <dbReference type="Proteomes" id="UP000198324"/>
    </source>
</evidence>
<dbReference type="PROSITE" id="PS50894">
    <property type="entry name" value="HPT"/>
    <property type="match status" value="1"/>
</dbReference>
<dbReference type="EMBL" id="FZOC01000001">
    <property type="protein sequence ID" value="SNR60821.1"/>
    <property type="molecule type" value="Genomic_DNA"/>
</dbReference>
<dbReference type="SMART" id="SM00387">
    <property type="entry name" value="HATPase_c"/>
    <property type="match status" value="1"/>
</dbReference>
<dbReference type="Gene3D" id="2.30.30.40">
    <property type="entry name" value="SH3 Domains"/>
    <property type="match status" value="1"/>
</dbReference>
<dbReference type="GO" id="GO:0000155">
    <property type="term" value="F:phosphorelay sensor kinase activity"/>
    <property type="evidence" value="ECO:0007669"/>
    <property type="project" value="InterPro"/>
</dbReference>
<dbReference type="Gene3D" id="1.10.287.560">
    <property type="entry name" value="Histidine kinase CheA-like, homodimeric domain"/>
    <property type="match status" value="1"/>
</dbReference>
<dbReference type="SUPFAM" id="SSF55874">
    <property type="entry name" value="ATPase domain of HSP90 chaperone/DNA topoisomerase II/histidine kinase"/>
    <property type="match status" value="1"/>
</dbReference>
<dbReference type="EC" id="2.7.13.3" evidence="2"/>
<evidence type="ECO:0000259" key="16">
    <source>
        <dbReference type="PROSITE" id="PS50894"/>
    </source>
</evidence>
<keyword evidence="4" id="KW-0145">Chemotaxis</keyword>
<evidence type="ECO:0000256" key="9">
    <source>
        <dbReference type="ARBA" id="ARBA00022840"/>
    </source>
</evidence>
<keyword evidence="7" id="KW-0547">Nucleotide-binding</keyword>
<evidence type="ECO:0000313" key="17">
    <source>
        <dbReference type="EMBL" id="SNR60821.1"/>
    </source>
</evidence>
<dbReference type="InterPro" id="IPR008207">
    <property type="entry name" value="Sig_transdc_His_kin_Hpt_dom"/>
</dbReference>
<proteinExistence type="predicted"/>
<evidence type="ECO:0000256" key="11">
    <source>
        <dbReference type="ARBA" id="ARBA00035100"/>
    </source>
</evidence>
<dbReference type="SUPFAM" id="SSF50341">
    <property type="entry name" value="CheW-like"/>
    <property type="match status" value="1"/>
</dbReference>
<comment type="function">
    <text evidence="11">Involved in the transmission of sensory signals from the chemoreceptors to the flagellar motors. CheA is autophosphorylated; it can transfer its phosphate group to either CheB or CheY.</text>
</comment>
<dbReference type="InterPro" id="IPR051315">
    <property type="entry name" value="Bact_Chemotaxis_CheA"/>
</dbReference>